<name>A0A3G3JW81_9BACL</name>
<dbReference type="EMBL" id="CP033433">
    <property type="protein sequence ID" value="AYQ72492.1"/>
    <property type="molecule type" value="Genomic_DNA"/>
</dbReference>
<reference evidence="1 2" key="1">
    <citation type="submission" date="2018-10" db="EMBL/GenBank/DDBJ databases">
        <title>Genome Sequence of Cohnella sp.</title>
        <authorList>
            <person name="Srinivasan S."/>
            <person name="Kim M.K."/>
        </authorList>
    </citation>
    <scope>NUCLEOTIDE SEQUENCE [LARGE SCALE GENOMIC DNA]</scope>
    <source>
        <strain evidence="1 2">18JY8-7</strain>
    </source>
</reference>
<organism evidence="1 2">
    <name type="scientific">Cohnella candidum</name>
    <dbReference type="NCBI Taxonomy" id="2674991"/>
    <lineage>
        <taxon>Bacteria</taxon>
        <taxon>Bacillati</taxon>
        <taxon>Bacillota</taxon>
        <taxon>Bacilli</taxon>
        <taxon>Bacillales</taxon>
        <taxon>Paenibacillaceae</taxon>
        <taxon>Cohnella</taxon>
    </lineage>
</organism>
<keyword evidence="2" id="KW-1185">Reference proteome</keyword>
<sequence length="104" mass="12322">MNDFEVIFREIKKDLGDIIKIEDYLVIENKKASIVLSTVRFMGSIEVLVDFTYDFFISHIESENSFRFKTIKFEKIIDLINEIKRDINDLRELECAYIEGSNFV</sequence>
<protein>
    <submittedName>
        <fullName evidence="1">Uncharacterized protein</fullName>
    </submittedName>
</protein>
<accession>A0A3G3JW81</accession>
<dbReference type="KEGG" id="coh:EAV92_07885"/>
<gene>
    <name evidence="1" type="ORF">EAV92_07885</name>
</gene>
<evidence type="ECO:0000313" key="1">
    <source>
        <dbReference type="EMBL" id="AYQ72492.1"/>
    </source>
</evidence>
<evidence type="ECO:0000313" key="2">
    <source>
        <dbReference type="Proteomes" id="UP000269097"/>
    </source>
</evidence>
<proteinExistence type="predicted"/>
<dbReference type="AlphaFoldDB" id="A0A3G3JW81"/>
<dbReference type="RefSeq" id="WP_123040552.1">
    <property type="nucleotide sequence ID" value="NZ_CP033433.1"/>
</dbReference>
<dbReference type="Proteomes" id="UP000269097">
    <property type="component" value="Chromosome"/>
</dbReference>